<feature type="non-terminal residue" evidence="1">
    <location>
        <position position="1"/>
    </location>
</feature>
<keyword evidence="2" id="KW-1185">Reference proteome</keyword>
<dbReference type="Proteomes" id="UP001140066">
    <property type="component" value="Unassembled WGS sequence"/>
</dbReference>
<protein>
    <submittedName>
        <fullName evidence="1">Uncharacterized protein</fullName>
    </submittedName>
</protein>
<evidence type="ECO:0000313" key="2">
    <source>
        <dbReference type="Proteomes" id="UP001140066"/>
    </source>
</evidence>
<gene>
    <name evidence="1" type="ORF">GGI18_004630</name>
</gene>
<organism evidence="1 2">
    <name type="scientific">Coemansia linderi</name>
    <dbReference type="NCBI Taxonomy" id="2663919"/>
    <lineage>
        <taxon>Eukaryota</taxon>
        <taxon>Fungi</taxon>
        <taxon>Fungi incertae sedis</taxon>
        <taxon>Zoopagomycota</taxon>
        <taxon>Kickxellomycotina</taxon>
        <taxon>Kickxellomycetes</taxon>
        <taxon>Kickxellales</taxon>
        <taxon>Kickxellaceae</taxon>
        <taxon>Coemansia</taxon>
    </lineage>
</organism>
<sequence length="252" mass="28476">PLDDGPLFDASAWLTTTRILIYVRACKGDAQQAAVRLRDTLEWHCTYRPHAITPASMREEGATGKMFINGYDQSGRPLLYMFPHLENTSDAAVHLRYIVFTMEQAIRSMPVGVTKLTIVIDASLFSPLARTVPLSTAREFLSVLEKHYPDRLGTALVLSPPAYFVMFYRIVAPFIDPVTKSKIAFVDVKGVKGRGRKEGDWVDVRELVRPDMLQSEAGGDWMYKYCQDAYWPVLERMYNAAFSRTSVTSGEH</sequence>
<accession>A0ACC1K5U9</accession>
<reference evidence="1" key="1">
    <citation type="submission" date="2022-07" db="EMBL/GenBank/DDBJ databases">
        <title>Phylogenomic reconstructions and comparative analyses of Kickxellomycotina fungi.</title>
        <authorList>
            <person name="Reynolds N.K."/>
            <person name="Stajich J.E."/>
            <person name="Barry K."/>
            <person name="Grigoriev I.V."/>
            <person name="Crous P."/>
            <person name="Smith M.E."/>
        </authorList>
    </citation>
    <scope>NUCLEOTIDE SEQUENCE</scope>
    <source>
        <strain evidence="1">BCRC 34191</strain>
    </source>
</reference>
<comment type="caution">
    <text evidence="1">The sequence shown here is derived from an EMBL/GenBank/DDBJ whole genome shotgun (WGS) entry which is preliminary data.</text>
</comment>
<name>A0ACC1K5U9_9FUNG</name>
<dbReference type="EMBL" id="JANBUK010002215">
    <property type="protein sequence ID" value="KAJ2774031.1"/>
    <property type="molecule type" value="Genomic_DNA"/>
</dbReference>
<evidence type="ECO:0000313" key="1">
    <source>
        <dbReference type="EMBL" id="KAJ2774031.1"/>
    </source>
</evidence>
<proteinExistence type="predicted"/>